<dbReference type="AlphaFoldDB" id="A0A6P1Q4G5"/>
<feature type="transmembrane region" description="Helical" evidence="1">
    <location>
        <begin position="12"/>
        <end position="32"/>
    </location>
</feature>
<keyword evidence="3" id="KW-1185">Reference proteome</keyword>
<proteinExistence type="predicted"/>
<evidence type="ECO:0000313" key="3">
    <source>
        <dbReference type="Proteomes" id="UP000464053"/>
    </source>
</evidence>
<reference evidence="2 3" key="1">
    <citation type="submission" date="2018-03" db="EMBL/GenBank/DDBJ databases">
        <title>Pantoea intestinalis SRCM103226 isolated form the mealworm.</title>
        <authorList>
            <person name="Jeong D.-Y."/>
            <person name="Kim J.W."/>
        </authorList>
    </citation>
    <scope>NUCLEOTIDE SEQUENCE [LARGE SCALE GENOMIC DNA]</scope>
    <source>
        <strain evidence="2 3">SRCM103226</strain>
    </source>
</reference>
<keyword evidence="1" id="KW-0472">Membrane</keyword>
<protein>
    <submittedName>
        <fullName evidence="2">Uncharacterized protein</fullName>
    </submittedName>
</protein>
<dbReference type="RefSeq" id="WP_160622587.1">
    <property type="nucleotide sequence ID" value="NZ_CP028271.1"/>
</dbReference>
<keyword evidence="1" id="KW-1133">Transmembrane helix</keyword>
<organism evidence="2 3">
    <name type="scientific">Mixta intestinalis</name>
    <dbReference type="NCBI Taxonomy" id="1615494"/>
    <lineage>
        <taxon>Bacteria</taxon>
        <taxon>Pseudomonadati</taxon>
        <taxon>Pseudomonadota</taxon>
        <taxon>Gammaproteobacteria</taxon>
        <taxon>Enterobacterales</taxon>
        <taxon>Erwiniaceae</taxon>
        <taxon>Mixta</taxon>
    </lineage>
</organism>
<dbReference type="EMBL" id="CP028271">
    <property type="protein sequence ID" value="QHM72808.1"/>
    <property type="molecule type" value="Genomic_DNA"/>
</dbReference>
<dbReference type="OrthoDB" id="6556152at2"/>
<gene>
    <name evidence="2" type="ORF">C7M51_03130</name>
</gene>
<keyword evidence="1" id="KW-0812">Transmembrane</keyword>
<evidence type="ECO:0000256" key="1">
    <source>
        <dbReference type="SAM" id="Phobius"/>
    </source>
</evidence>
<accession>A0A6P1Q4G5</accession>
<dbReference type="Proteomes" id="UP000464053">
    <property type="component" value="Chromosome"/>
</dbReference>
<name>A0A6P1Q4G5_9GAMM</name>
<sequence>MLKEIRKIATIITGFLVLLVLIAGYFVLPVWWAEEASYTEKDWLKYHLLTSDEIKCAPRITKDFIIEYKTRDGPSPSVSAITFKGATDTGRLEHYLLALGYRPAINPVHGKMWFSPDRQMTAYIDLHTEDVALTFLDVPVMSSDIILDAKKNP</sequence>
<evidence type="ECO:0000313" key="2">
    <source>
        <dbReference type="EMBL" id="QHM72808.1"/>
    </source>
</evidence>
<dbReference type="KEGG" id="mint:C7M51_03130"/>